<protein>
    <submittedName>
        <fullName evidence="1">Uncharacterized protein</fullName>
    </submittedName>
</protein>
<dbReference type="Proteomes" id="UP001519290">
    <property type="component" value="Unassembled WGS sequence"/>
</dbReference>
<keyword evidence="2" id="KW-1185">Reference proteome</keyword>
<evidence type="ECO:0000313" key="1">
    <source>
        <dbReference type="EMBL" id="MBP2382852.1"/>
    </source>
</evidence>
<evidence type="ECO:0000313" key="2">
    <source>
        <dbReference type="Proteomes" id="UP001519290"/>
    </source>
</evidence>
<comment type="caution">
    <text evidence="1">The sequence shown here is derived from an EMBL/GenBank/DDBJ whole genome shotgun (WGS) entry which is preliminary data.</text>
</comment>
<dbReference type="EMBL" id="JAGIOD010000001">
    <property type="protein sequence ID" value="MBP2382852.1"/>
    <property type="molecule type" value="Genomic_DNA"/>
</dbReference>
<reference evidence="1 2" key="1">
    <citation type="submission" date="2021-03" db="EMBL/GenBank/DDBJ databases">
        <title>Sequencing the genomes of 1000 actinobacteria strains.</title>
        <authorList>
            <person name="Klenk H.-P."/>
        </authorList>
    </citation>
    <scope>NUCLEOTIDE SEQUENCE [LARGE SCALE GENOMIC DNA]</scope>
    <source>
        <strain evidence="1 2">DSM 14566</strain>
    </source>
</reference>
<name>A0ABS4X309_9MICO</name>
<accession>A0ABS4X309</accession>
<organism evidence="1 2">
    <name type="scientific">Brachybacterium sacelli</name>
    <dbReference type="NCBI Taxonomy" id="173364"/>
    <lineage>
        <taxon>Bacteria</taxon>
        <taxon>Bacillati</taxon>
        <taxon>Actinomycetota</taxon>
        <taxon>Actinomycetes</taxon>
        <taxon>Micrococcales</taxon>
        <taxon>Dermabacteraceae</taxon>
        <taxon>Brachybacterium</taxon>
    </lineage>
</organism>
<gene>
    <name evidence="1" type="ORF">JOF43_002809</name>
</gene>
<proteinExistence type="predicted"/>
<dbReference type="RefSeq" id="WP_209902948.1">
    <property type="nucleotide sequence ID" value="NZ_BAAAJW010000032.1"/>
</dbReference>
<sequence length="166" mass="18297">MSTSSTHTSSVPEEGAGRFCLRIGERTVRADRNDELLAAVIGPEYLEESDPEVLFLMRLEQAIVIATAVQESIVAAAVQRRDLDETTDEEVWTALLAERETVDPGVRWEHQIPLVLVSSLFAPYTDRDQPIGNIAWVDPTDDVTMLETLQGLGVIELLEHGDLAVA</sequence>